<accession>A0A518I8D6</accession>
<sequence>MTRSSSSLHETDISIISLLSIYLETSKVIKNRILQGAVLWPVYLPNATDFPDVTSIPHRYKRQNFQYRLTLPVLSITPIVSILTIWSTRIRHVDQIIETNMYELYTYNHPTFTDFHLKPLVSATQEQSAQAKTTFTTAS</sequence>
<evidence type="ECO:0000313" key="2">
    <source>
        <dbReference type="Proteomes" id="UP000318313"/>
    </source>
</evidence>
<reference evidence="1 2" key="1">
    <citation type="submission" date="2019-03" db="EMBL/GenBank/DDBJ databases">
        <title>Deep-cultivation of Planctomycetes and their phenomic and genomic characterization uncovers novel biology.</title>
        <authorList>
            <person name="Wiegand S."/>
            <person name="Jogler M."/>
            <person name="Boedeker C."/>
            <person name="Pinto D."/>
            <person name="Vollmers J."/>
            <person name="Rivas-Marin E."/>
            <person name="Kohn T."/>
            <person name="Peeters S.H."/>
            <person name="Heuer A."/>
            <person name="Rast P."/>
            <person name="Oberbeckmann S."/>
            <person name="Bunk B."/>
            <person name="Jeske O."/>
            <person name="Meyerdierks A."/>
            <person name="Storesund J.E."/>
            <person name="Kallscheuer N."/>
            <person name="Luecker S."/>
            <person name="Lage O.M."/>
            <person name="Pohl T."/>
            <person name="Merkel B.J."/>
            <person name="Hornburger P."/>
            <person name="Mueller R.-W."/>
            <person name="Bruemmer F."/>
            <person name="Labrenz M."/>
            <person name="Spormann A.M."/>
            <person name="Op den Camp H."/>
            <person name="Overmann J."/>
            <person name="Amann R."/>
            <person name="Jetten M.S.M."/>
            <person name="Mascher T."/>
            <person name="Medema M.H."/>
            <person name="Devos D.P."/>
            <person name="Kaster A.-K."/>
            <person name="Ovreas L."/>
            <person name="Rohde M."/>
            <person name="Galperin M.Y."/>
            <person name="Jogler C."/>
        </authorList>
    </citation>
    <scope>NUCLEOTIDE SEQUENCE [LARGE SCALE GENOMIC DNA]</scope>
    <source>
        <strain evidence="1 2">Enr17</strain>
    </source>
</reference>
<dbReference type="AlphaFoldDB" id="A0A518I8D6"/>
<gene>
    <name evidence="1" type="ORF">Enr17x_13310</name>
</gene>
<evidence type="ECO:0000313" key="1">
    <source>
        <dbReference type="EMBL" id="QDV49314.1"/>
    </source>
</evidence>
<dbReference type="Proteomes" id="UP000318313">
    <property type="component" value="Chromosome"/>
</dbReference>
<proteinExistence type="predicted"/>
<keyword evidence="2" id="KW-1185">Reference proteome</keyword>
<dbReference type="KEGG" id="gfm:Enr17x_13310"/>
<dbReference type="EMBL" id="CP037452">
    <property type="protein sequence ID" value="QDV49314.1"/>
    <property type="molecule type" value="Genomic_DNA"/>
</dbReference>
<name>A0A518I8D6_9PLAN</name>
<organism evidence="1 2">
    <name type="scientific">Gimesia fumaroli</name>
    <dbReference type="NCBI Taxonomy" id="2527976"/>
    <lineage>
        <taxon>Bacteria</taxon>
        <taxon>Pseudomonadati</taxon>
        <taxon>Planctomycetota</taxon>
        <taxon>Planctomycetia</taxon>
        <taxon>Planctomycetales</taxon>
        <taxon>Planctomycetaceae</taxon>
        <taxon>Gimesia</taxon>
    </lineage>
</organism>
<protein>
    <submittedName>
        <fullName evidence="1">Uncharacterized protein</fullName>
    </submittedName>
</protein>